<dbReference type="EMBL" id="VSSQ01011648">
    <property type="protein sequence ID" value="MPM47358.1"/>
    <property type="molecule type" value="Genomic_DNA"/>
</dbReference>
<sequence>MLDAFRRPTPEQSLLLIPVYAEVHRGSSSGSEELKAMLAAAKFPADFRRLQLLAEWILRTNPKPYAAEIGQFLHRERNNRDLERSVVYPLLLASLCRAGDREGIRKSIDYLESLKDPARIENAKRIWGGKLKGQLTLERIIDELKK</sequence>
<proteinExistence type="predicted"/>
<reference evidence="1" key="1">
    <citation type="submission" date="2019-08" db="EMBL/GenBank/DDBJ databases">
        <authorList>
            <person name="Kucharzyk K."/>
            <person name="Murdoch R.W."/>
            <person name="Higgins S."/>
            <person name="Loffler F."/>
        </authorList>
    </citation>
    <scope>NUCLEOTIDE SEQUENCE</scope>
</reference>
<gene>
    <name evidence="1" type="ORF">SDC9_94067</name>
</gene>
<name>A0A645A3R7_9ZZZZ</name>
<evidence type="ECO:0000313" key="1">
    <source>
        <dbReference type="EMBL" id="MPM47358.1"/>
    </source>
</evidence>
<comment type="caution">
    <text evidence="1">The sequence shown here is derived from an EMBL/GenBank/DDBJ whole genome shotgun (WGS) entry which is preliminary data.</text>
</comment>
<evidence type="ECO:0008006" key="2">
    <source>
        <dbReference type="Google" id="ProtNLM"/>
    </source>
</evidence>
<accession>A0A645A3R7</accession>
<organism evidence="1">
    <name type="scientific">bioreactor metagenome</name>
    <dbReference type="NCBI Taxonomy" id="1076179"/>
    <lineage>
        <taxon>unclassified sequences</taxon>
        <taxon>metagenomes</taxon>
        <taxon>ecological metagenomes</taxon>
    </lineage>
</organism>
<protein>
    <recommendedName>
        <fullName evidence="2">HEAT repeat domain-containing protein</fullName>
    </recommendedName>
</protein>
<dbReference type="AlphaFoldDB" id="A0A645A3R7"/>